<dbReference type="InterPro" id="IPR036053">
    <property type="entry name" value="PABP-dom"/>
</dbReference>
<sequence>MADLNSMLLQHLASAGLGRQVLEDVDTALRAAGKSMATSDLTKVYDCAMQGQLRVRACLLSGRECSVSVSPWTTVAETKAMLTSELDIQNNDYSLASEGQVLPGDQAIGRYVSPTSGPLALVFLDPIAMLANELDSASPPRQKQLIGERLFPKVFQAQPTVAGKITGMLLELDNHELLSLLASDLELQSRIDEAVAVLQGLRVGR</sequence>
<dbReference type="PANTHER" id="PTHR46276">
    <property type="entry name" value="E3 UBIQUITIN-PROTEIN LIGASE UBR5"/>
    <property type="match status" value="1"/>
</dbReference>
<reference evidence="3" key="1">
    <citation type="submission" date="2021-02" db="EMBL/GenBank/DDBJ databases">
        <authorList>
            <person name="Dougan E. K."/>
            <person name="Rhodes N."/>
            <person name="Thang M."/>
            <person name="Chan C."/>
        </authorList>
    </citation>
    <scope>NUCLEOTIDE SEQUENCE</scope>
</reference>
<gene>
    <name evidence="3" type="primary">PABPC3</name>
    <name evidence="3" type="ORF">SNAT2548_LOCUS16921</name>
</gene>
<name>A0A812NLU0_9DINO</name>
<dbReference type="PROSITE" id="PS51309">
    <property type="entry name" value="PABC"/>
    <property type="match status" value="1"/>
</dbReference>
<dbReference type="GO" id="GO:0034450">
    <property type="term" value="F:ubiquitin-ubiquitin ligase activity"/>
    <property type="evidence" value="ECO:0007669"/>
    <property type="project" value="TreeGrafter"/>
</dbReference>
<evidence type="ECO:0000313" key="4">
    <source>
        <dbReference type="Proteomes" id="UP000604046"/>
    </source>
</evidence>
<keyword evidence="4" id="KW-1185">Reference proteome</keyword>
<dbReference type="GO" id="GO:0003723">
    <property type="term" value="F:RNA binding"/>
    <property type="evidence" value="ECO:0007669"/>
    <property type="project" value="InterPro"/>
</dbReference>
<accession>A0A812NLU0</accession>
<feature type="domain" description="PABC" evidence="2">
    <location>
        <begin position="126"/>
        <end position="203"/>
    </location>
</feature>
<dbReference type="EMBL" id="CAJNDS010002095">
    <property type="protein sequence ID" value="CAE7322953.1"/>
    <property type="molecule type" value="Genomic_DNA"/>
</dbReference>
<dbReference type="GO" id="GO:0090263">
    <property type="term" value="P:positive regulation of canonical Wnt signaling pathway"/>
    <property type="evidence" value="ECO:0007669"/>
    <property type="project" value="TreeGrafter"/>
</dbReference>
<feature type="domain" description="Ubiquitin-like" evidence="1">
    <location>
        <begin position="53"/>
        <end position="111"/>
    </location>
</feature>
<evidence type="ECO:0000313" key="3">
    <source>
        <dbReference type="EMBL" id="CAE7322953.1"/>
    </source>
</evidence>
<evidence type="ECO:0000259" key="2">
    <source>
        <dbReference type="PROSITE" id="PS51309"/>
    </source>
</evidence>
<dbReference type="PANTHER" id="PTHR46276:SF1">
    <property type="entry name" value="E3 UBIQUITIN-PROTEIN LIGASE UBR5"/>
    <property type="match status" value="1"/>
</dbReference>
<evidence type="ECO:0000259" key="1">
    <source>
        <dbReference type="PROSITE" id="PS50053"/>
    </source>
</evidence>
<dbReference type="Pfam" id="PF00658">
    <property type="entry name" value="MLLE"/>
    <property type="match status" value="1"/>
</dbReference>
<dbReference type="InterPro" id="IPR002004">
    <property type="entry name" value="PABP_HYD_C"/>
</dbReference>
<dbReference type="CDD" id="cd17039">
    <property type="entry name" value="Ubl_ubiquitin_like"/>
    <property type="match status" value="1"/>
</dbReference>
<dbReference type="GO" id="GO:0000209">
    <property type="term" value="P:protein polyubiquitination"/>
    <property type="evidence" value="ECO:0007669"/>
    <property type="project" value="TreeGrafter"/>
</dbReference>
<dbReference type="AlphaFoldDB" id="A0A812NLU0"/>
<organism evidence="3 4">
    <name type="scientific">Symbiodinium natans</name>
    <dbReference type="NCBI Taxonomy" id="878477"/>
    <lineage>
        <taxon>Eukaryota</taxon>
        <taxon>Sar</taxon>
        <taxon>Alveolata</taxon>
        <taxon>Dinophyceae</taxon>
        <taxon>Suessiales</taxon>
        <taxon>Symbiodiniaceae</taxon>
        <taxon>Symbiodinium</taxon>
    </lineage>
</organism>
<dbReference type="Proteomes" id="UP000604046">
    <property type="component" value="Unassembled WGS sequence"/>
</dbReference>
<comment type="caution">
    <text evidence="3">The sequence shown here is derived from an EMBL/GenBank/DDBJ whole genome shotgun (WGS) entry which is preliminary data.</text>
</comment>
<dbReference type="SUPFAM" id="SSF63570">
    <property type="entry name" value="PABC (PABP) domain"/>
    <property type="match status" value="1"/>
</dbReference>
<dbReference type="SUPFAM" id="SSF54236">
    <property type="entry name" value="Ubiquitin-like"/>
    <property type="match status" value="1"/>
</dbReference>
<dbReference type="OrthoDB" id="19742at2759"/>
<dbReference type="Gene3D" id="1.10.1900.10">
    <property type="entry name" value="c-terminal domain of poly(a) binding protein"/>
    <property type="match status" value="1"/>
</dbReference>
<dbReference type="SMART" id="SM00517">
    <property type="entry name" value="PolyA"/>
    <property type="match status" value="1"/>
</dbReference>
<protein>
    <submittedName>
        <fullName evidence="3">PABPC3 protein</fullName>
    </submittedName>
</protein>
<dbReference type="GO" id="GO:0005634">
    <property type="term" value="C:nucleus"/>
    <property type="evidence" value="ECO:0007669"/>
    <property type="project" value="TreeGrafter"/>
</dbReference>
<dbReference type="PROSITE" id="PS50053">
    <property type="entry name" value="UBIQUITIN_2"/>
    <property type="match status" value="1"/>
</dbReference>
<dbReference type="InterPro" id="IPR029071">
    <property type="entry name" value="Ubiquitin-like_domsf"/>
</dbReference>
<dbReference type="InterPro" id="IPR000626">
    <property type="entry name" value="Ubiquitin-like_dom"/>
</dbReference>
<dbReference type="GO" id="GO:0005737">
    <property type="term" value="C:cytoplasm"/>
    <property type="evidence" value="ECO:0007669"/>
    <property type="project" value="TreeGrafter"/>
</dbReference>
<proteinExistence type="predicted"/>